<proteinExistence type="predicted"/>
<dbReference type="RefSeq" id="XP_056549736.1">
    <property type="nucleotide sequence ID" value="XM_056703776.1"/>
</dbReference>
<evidence type="ECO:0000313" key="2">
    <source>
        <dbReference type="Proteomes" id="UP001147782"/>
    </source>
</evidence>
<comment type="caution">
    <text evidence="1">The sequence shown here is derived from an EMBL/GenBank/DDBJ whole genome shotgun (WGS) entry which is preliminary data.</text>
</comment>
<reference evidence="1" key="1">
    <citation type="submission" date="2022-11" db="EMBL/GenBank/DDBJ databases">
        <authorList>
            <person name="Petersen C."/>
        </authorList>
    </citation>
    <scope>NUCLEOTIDE SEQUENCE</scope>
    <source>
        <strain evidence="1">IBT 29864</strain>
    </source>
</reference>
<gene>
    <name evidence="1" type="ORF">N7496_010863</name>
</gene>
<dbReference type="Proteomes" id="UP001147782">
    <property type="component" value="Unassembled WGS sequence"/>
</dbReference>
<dbReference type="AlphaFoldDB" id="A0A9W9UX34"/>
<protein>
    <submittedName>
        <fullName evidence="1">Uncharacterized protein</fullName>
    </submittedName>
</protein>
<reference evidence="1" key="2">
    <citation type="journal article" date="2023" name="IMA Fungus">
        <title>Comparative genomic study of the Penicillium genus elucidates a diverse pangenome and 15 lateral gene transfer events.</title>
        <authorList>
            <person name="Petersen C."/>
            <person name="Sorensen T."/>
            <person name="Nielsen M.R."/>
            <person name="Sondergaard T.E."/>
            <person name="Sorensen J.L."/>
            <person name="Fitzpatrick D.A."/>
            <person name="Frisvad J.C."/>
            <person name="Nielsen K.L."/>
        </authorList>
    </citation>
    <scope>NUCLEOTIDE SEQUENCE</scope>
    <source>
        <strain evidence="1">IBT 29864</strain>
    </source>
</reference>
<evidence type="ECO:0000313" key="1">
    <source>
        <dbReference type="EMBL" id="KAJ5358450.1"/>
    </source>
</evidence>
<keyword evidence="2" id="KW-1185">Reference proteome</keyword>
<name>A0A9W9UX34_9EURO</name>
<dbReference type="EMBL" id="JAPZBS010000009">
    <property type="protein sequence ID" value="KAJ5358450.1"/>
    <property type="molecule type" value="Genomic_DNA"/>
</dbReference>
<sequence>MYVNSIRDGRFGDAVWVRYHIYGDVENGMVGGSNNMTILDVRNEDALSYRVHSLEESFKALLFHAKASSADGPADVIEVNNNLDERIIAQFKAQEEAQLENEAGM</sequence>
<dbReference type="OrthoDB" id="5100247at2759"/>
<organism evidence="1 2">
    <name type="scientific">Penicillium cataractarum</name>
    <dbReference type="NCBI Taxonomy" id="2100454"/>
    <lineage>
        <taxon>Eukaryota</taxon>
        <taxon>Fungi</taxon>
        <taxon>Dikarya</taxon>
        <taxon>Ascomycota</taxon>
        <taxon>Pezizomycotina</taxon>
        <taxon>Eurotiomycetes</taxon>
        <taxon>Eurotiomycetidae</taxon>
        <taxon>Eurotiales</taxon>
        <taxon>Aspergillaceae</taxon>
        <taxon>Penicillium</taxon>
    </lineage>
</organism>
<dbReference type="GeneID" id="81442955"/>
<accession>A0A9W9UX34</accession>